<evidence type="ECO:0000313" key="2">
    <source>
        <dbReference type="Proteomes" id="UP001233172"/>
    </source>
</evidence>
<keyword evidence="2" id="KW-1185">Reference proteome</keyword>
<accession>A0AAD8C6K2</accession>
<dbReference type="Proteomes" id="UP001233172">
    <property type="component" value="Unassembled WGS sequence"/>
</dbReference>
<reference evidence="1" key="1">
    <citation type="journal article" date="2023" name="PLoS Negl. Trop. Dis.">
        <title>A genome sequence for Biomphalaria pfeifferi, the major vector snail for the human-infecting parasite Schistosoma mansoni.</title>
        <authorList>
            <person name="Bu L."/>
            <person name="Lu L."/>
            <person name="Laidemitt M.R."/>
            <person name="Zhang S.M."/>
            <person name="Mutuku M."/>
            <person name="Mkoji G."/>
            <person name="Steinauer M."/>
            <person name="Loker E.S."/>
        </authorList>
    </citation>
    <scope>NUCLEOTIDE SEQUENCE</scope>
    <source>
        <strain evidence="1">KasaAsao</strain>
    </source>
</reference>
<protein>
    <submittedName>
        <fullName evidence="1">Uncharacterized protein</fullName>
    </submittedName>
</protein>
<comment type="caution">
    <text evidence="1">The sequence shown here is derived from an EMBL/GenBank/DDBJ whole genome shotgun (WGS) entry which is preliminary data.</text>
</comment>
<proteinExistence type="predicted"/>
<gene>
    <name evidence="1" type="ORF">Bpfe_003837</name>
</gene>
<organism evidence="1 2">
    <name type="scientific">Biomphalaria pfeifferi</name>
    <name type="common">Bloodfluke planorb</name>
    <name type="synonym">Freshwater snail</name>
    <dbReference type="NCBI Taxonomy" id="112525"/>
    <lineage>
        <taxon>Eukaryota</taxon>
        <taxon>Metazoa</taxon>
        <taxon>Spiralia</taxon>
        <taxon>Lophotrochozoa</taxon>
        <taxon>Mollusca</taxon>
        <taxon>Gastropoda</taxon>
        <taxon>Heterobranchia</taxon>
        <taxon>Euthyneura</taxon>
        <taxon>Panpulmonata</taxon>
        <taxon>Hygrophila</taxon>
        <taxon>Lymnaeoidea</taxon>
        <taxon>Planorbidae</taxon>
        <taxon>Biomphalaria</taxon>
    </lineage>
</organism>
<sequence length="95" mass="10524">MYKLVLVGHLSVSILEVDVIFWRHLAEGGGDILASRGGGGISWKKCDILESCRDVIPSVARDVISWNLARDVISWNLERKSDISASCNQSRMPIL</sequence>
<dbReference type="EMBL" id="JASAOG010000010">
    <property type="protein sequence ID" value="KAK0066405.1"/>
    <property type="molecule type" value="Genomic_DNA"/>
</dbReference>
<dbReference type="AlphaFoldDB" id="A0AAD8C6K2"/>
<evidence type="ECO:0000313" key="1">
    <source>
        <dbReference type="EMBL" id="KAK0066405.1"/>
    </source>
</evidence>
<name>A0AAD8C6K2_BIOPF</name>
<reference evidence="1" key="2">
    <citation type="submission" date="2023-04" db="EMBL/GenBank/DDBJ databases">
        <authorList>
            <person name="Bu L."/>
            <person name="Lu L."/>
            <person name="Laidemitt M.R."/>
            <person name="Zhang S.M."/>
            <person name="Mutuku M."/>
            <person name="Mkoji G."/>
            <person name="Steinauer M."/>
            <person name="Loker E.S."/>
        </authorList>
    </citation>
    <scope>NUCLEOTIDE SEQUENCE</scope>
    <source>
        <strain evidence="1">KasaAsao</strain>
        <tissue evidence="1">Whole Snail</tissue>
    </source>
</reference>